<feature type="transmembrane region" description="Helical" evidence="7">
    <location>
        <begin position="103"/>
        <end position="121"/>
    </location>
</feature>
<dbReference type="GeneID" id="54464011"/>
<dbReference type="AlphaFoldDB" id="A0A6A6Y420"/>
<keyword evidence="10" id="KW-1185">Reference proteome</keyword>
<dbReference type="Gene3D" id="1.20.1250.20">
    <property type="entry name" value="MFS general substrate transporter like domains"/>
    <property type="match status" value="2"/>
</dbReference>
<name>A0A6A6Y420_9PEZI</name>
<gene>
    <name evidence="9 11" type="ORF">BDZ99DRAFT_491701</name>
</gene>
<dbReference type="InterPro" id="IPR011701">
    <property type="entry name" value="MFS"/>
</dbReference>
<proteinExistence type="inferred from homology"/>
<dbReference type="Pfam" id="PF07690">
    <property type="entry name" value="MFS_1"/>
    <property type="match status" value="1"/>
</dbReference>
<dbReference type="EMBL" id="MU003718">
    <property type="protein sequence ID" value="KAF2803268.1"/>
    <property type="molecule type" value="Genomic_DNA"/>
</dbReference>
<feature type="transmembrane region" description="Helical" evidence="7">
    <location>
        <begin position="333"/>
        <end position="354"/>
    </location>
</feature>
<evidence type="ECO:0000256" key="5">
    <source>
        <dbReference type="ARBA" id="ARBA00023136"/>
    </source>
</evidence>
<feature type="transmembrane region" description="Helical" evidence="7">
    <location>
        <begin position="398"/>
        <end position="419"/>
    </location>
</feature>
<sequence length="457" mass="50174">MNVEPREQIAQVNSLATAPGVMLASFAHLDEKKILRKMDLRLISMLALLYLRSFLDRGNIGMPHRPPHITGPQFNWCLTAFFFPYCIFEVPSNLLLKRLRPSVWLPTIMVAWGLVMSLMGIVQNFHGLLVTRIFLGAAEAGLFPGVAYYITMWYCRHEAQTRQALFFSVASIAGAFSGLLAFGIAHMDGVGGLAGRRWMFILEGILTVLVALLAYFVLAFVVYRLKYQGQGGEERDGVQGRVSCNVWLYWGIVAPLYGISLFLPTIIKGLGYTSSTAQLLTVPIYITASVLAIAVGYASDRYGKRSPFILVCLCIMAVGFIMCIASSKPGVVYAGLFFAACALYPAFAGSVTWLSNNLAGSTKRAMGQAIQIGVGGLAGAMASNFYRSEDAPHYRLGHALELVFIVAGIFALLLIAFNYRRINAKREWQLAEGGHAGYSPEEMSALSDRAMTFKYTL</sequence>
<feature type="transmembrane region" description="Helical" evidence="7">
    <location>
        <begin position="279"/>
        <end position="299"/>
    </location>
</feature>
<evidence type="ECO:0000256" key="6">
    <source>
        <dbReference type="ARBA" id="ARBA00037968"/>
    </source>
</evidence>
<feature type="transmembrane region" description="Helical" evidence="7">
    <location>
        <begin position="164"/>
        <end position="186"/>
    </location>
</feature>
<evidence type="ECO:0000313" key="10">
    <source>
        <dbReference type="Proteomes" id="UP000504636"/>
    </source>
</evidence>
<reference evidence="11" key="2">
    <citation type="submission" date="2020-04" db="EMBL/GenBank/DDBJ databases">
        <authorList>
            <consortium name="NCBI Genome Project"/>
        </authorList>
    </citation>
    <scope>NUCLEOTIDE SEQUENCE</scope>
    <source>
        <strain evidence="11">CBS 304.34</strain>
    </source>
</reference>
<dbReference type="InterPro" id="IPR020846">
    <property type="entry name" value="MFS_dom"/>
</dbReference>
<feature type="transmembrane region" description="Helical" evidence="7">
    <location>
        <begin position="246"/>
        <end position="267"/>
    </location>
</feature>
<dbReference type="GO" id="GO:0016020">
    <property type="term" value="C:membrane"/>
    <property type="evidence" value="ECO:0007669"/>
    <property type="project" value="UniProtKB-SubCell"/>
</dbReference>
<keyword evidence="5 7" id="KW-0472">Membrane</keyword>
<feature type="transmembrane region" description="Helical" evidence="7">
    <location>
        <begin position="198"/>
        <end position="225"/>
    </location>
</feature>
<feature type="transmembrane region" description="Helical" evidence="7">
    <location>
        <begin position="308"/>
        <end position="327"/>
    </location>
</feature>
<dbReference type="FunFam" id="1.20.1250.20:FF:000068">
    <property type="entry name" value="MFS general substrate transporter"/>
    <property type="match status" value="1"/>
</dbReference>
<feature type="transmembrane region" description="Helical" evidence="7">
    <location>
        <begin position="75"/>
        <end position="96"/>
    </location>
</feature>
<evidence type="ECO:0000256" key="2">
    <source>
        <dbReference type="ARBA" id="ARBA00022448"/>
    </source>
</evidence>
<reference evidence="11" key="3">
    <citation type="submission" date="2025-04" db="UniProtKB">
        <authorList>
            <consortium name="RefSeq"/>
        </authorList>
    </citation>
    <scope>IDENTIFICATION</scope>
    <source>
        <strain evidence="11">CBS 304.34</strain>
    </source>
</reference>
<evidence type="ECO:0000313" key="11">
    <source>
        <dbReference type="RefSeq" id="XP_033570232.1"/>
    </source>
</evidence>
<comment type="subcellular location">
    <subcellularLocation>
        <location evidence="1">Membrane</location>
        <topology evidence="1">Multi-pass membrane protein</topology>
    </subcellularLocation>
</comment>
<protein>
    <submittedName>
        <fullName evidence="9 11">MFS general substrate transporter</fullName>
    </submittedName>
</protein>
<dbReference type="Proteomes" id="UP000504636">
    <property type="component" value="Unplaced"/>
</dbReference>
<dbReference type="OrthoDB" id="2962993at2759"/>
<dbReference type="PROSITE" id="PS50850">
    <property type="entry name" value="MFS"/>
    <property type="match status" value="1"/>
</dbReference>
<dbReference type="GO" id="GO:0022857">
    <property type="term" value="F:transmembrane transporter activity"/>
    <property type="evidence" value="ECO:0007669"/>
    <property type="project" value="InterPro"/>
</dbReference>
<feature type="transmembrane region" description="Helical" evidence="7">
    <location>
        <begin position="366"/>
        <end position="386"/>
    </location>
</feature>
<dbReference type="PANTHER" id="PTHR43791">
    <property type="entry name" value="PERMEASE-RELATED"/>
    <property type="match status" value="1"/>
</dbReference>
<evidence type="ECO:0000259" key="8">
    <source>
        <dbReference type="PROSITE" id="PS50850"/>
    </source>
</evidence>
<organism evidence="9">
    <name type="scientific">Mytilinidion resinicola</name>
    <dbReference type="NCBI Taxonomy" id="574789"/>
    <lineage>
        <taxon>Eukaryota</taxon>
        <taxon>Fungi</taxon>
        <taxon>Dikarya</taxon>
        <taxon>Ascomycota</taxon>
        <taxon>Pezizomycotina</taxon>
        <taxon>Dothideomycetes</taxon>
        <taxon>Pleosporomycetidae</taxon>
        <taxon>Mytilinidiales</taxon>
        <taxon>Mytilinidiaceae</taxon>
        <taxon>Mytilinidion</taxon>
    </lineage>
</organism>
<dbReference type="RefSeq" id="XP_033570232.1">
    <property type="nucleotide sequence ID" value="XM_033723118.1"/>
</dbReference>
<feature type="transmembrane region" description="Helical" evidence="7">
    <location>
        <begin position="133"/>
        <end position="152"/>
    </location>
</feature>
<keyword evidence="3 7" id="KW-0812">Transmembrane</keyword>
<feature type="domain" description="Major facilitator superfamily (MFS) profile" evidence="8">
    <location>
        <begin position="207"/>
        <end position="457"/>
    </location>
</feature>
<evidence type="ECO:0000256" key="1">
    <source>
        <dbReference type="ARBA" id="ARBA00004141"/>
    </source>
</evidence>
<dbReference type="PANTHER" id="PTHR43791:SF18">
    <property type="entry name" value="NICOTINIC ACID TRANSPORTER TNA1, PUTATIVE (AFU_ORTHOLOGUE AFUA_3G03820)-RELATED"/>
    <property type="match status" value="1"/>
</dbReference>
<keyword evidence="2" id="KW-0813">Transport</keyword>
<dbReference type="InterPro" id="IPR036259">
    <property type="entry name" value="MFS_trans_sf"/>
</dbReference>
<comment type="similarity">
    <text evidence="6">Belongs to the major facilitator superfamily. Allantoate permease family.</text>
</comment>
<evidence type="ECO:0000256" key="7">
    <source>
        <dbReference type="SAM" id="Phobius"/>
    </source>
</evidence>
<dbReference type="FunFam" id="1.20.1250.20:FF:000018">
    <property type="entry name" value="MFS transporter permease"/>
    <property type="match status" value="1"/>
</dbReference>
<accession>A0A6A6Y420</accession>
<dbReference type="SUPFAM" id="SSF103473">
    <property type="entry name" value="MFS general substrate transporter"/>
    <property type="match status" value="1"/>
</dbReference>
<keyword evidence="4 7" id="KW-1133">Transmembrane helix</keyword>
<reference evidence="9 11" key="1">
    <citation type="journal article" date="2020" name="Stud. Mycol.">
        <title>101 Dothideomycetes genomes: a test case for predicting lifestyles and emergence of pathogens.</title>
        <authorList>
            <person name="Haridas S."/>
            <person name="Albert R."/>
            <person name="Binder M."/>
            <person name="Bloem J."/>
            <person name="Labutti K."/>
            <person name="Salamov A."/>
            <person name="Andreopoulos B."/>
            <person name="Baker S."/>
            <person name="Barry K."/>
            <person name="Bills G."/>
            <person name="Bluhm B."/>
            <person name="Cannon C."/>
            <person name="Castanera R."/>
            <person name="Culley D."/>
            <person name="Daum C."/>
            <person name="Ezra D."/>
            <person name="Gonzalez J."/>
            <person name="Henrissat B."/>
            <person name="Kuo A."/>
            <person name="Liang C."/>
            <person name="Lipzen A."/>
            <person name="Lutzoni F."/>
            <person name="Magnuson J."/>
            <person name="Mondo S."/>
            <person name="Nolan M."/>
            <person name="Ohm R."/>
            <person name="Pangilinan J."/>
            <person name="Park H.-J."/>
            <person name="Ramirez L."/>
            <person name="Alfaro M."/>
            <person name="Sun H."/>
            <person name="Tritt A."/>
            <person name="Yoshinaga Y."/>
            <person name="Zwiers L.-H."/>
            <person name="Turgeon B."/>
            <person name="Goodwin S."/>
            <person name="Spatafora J."/>
            <person name="Crous P."/>
            <person name="Grigoriev I."/>
        </authorList>
    </citation>
    <scope>NUCLEOTIDE SEQUENCE</scope>
    <source>
        <strain evidence="9 11">CBS 304.34</strain>
    </source>
</reference>
<evidence type="ECO:0000256" key="4">
    <source>
        <dbReference type="ARBA" id="ARBA00022989"/>
    </source>
</evidence>
<evidence type="ECO:0000313" key="9">
    <source>
        <dbReference type="EMBL" id="KAF2803268.1"/>
    </source>
</evidence>
<evidence type="ECO:0000256" key="3">
    <source>
        <dbReference type="ARBA" id="ARBA00022692"/>
    </source>
</evidence>